<dbReference type="RefSeq" id="WP_394819048.1">
    <property type="nucleotide sequence ID" value="NZ_JAWJZY010000001.1"/>
</dbReference>
<dbReference type="Proteomes" id="UP001312908">
    <property type="component" value="Unassembled WGS sequence"/>
</dbReference>
<proteinExistence type="predicted"/>
<evidence type="ECO:0000256" key="1">
    <source>
        <dbReference type="SAM" id="MobiDB-lite"/>
    </source>
</evidence>
<feature type="compositionally biased region" description="Basic and acidic residues" evidence="1">
    <location>
        <begin position="35"/>
        <end position="44"/>
    </location>
</feature>
<feature type="region of interest" description="Disordered" evidence="1">
    <location>
        <begin position="31"/>
        <end position="51"/>
    </location>
</feature>
<dbReference type="Gene3D" id="3.20.20.370">
    <property type="entry name" value="Glycoside hydrolase/deacetylase"/>
    <property type="match status" value="1"/>
</dbReference>
<evidence type="ECO:0000313" key="3">
    <source>
        <dbReference type="Proteomes" id="UP001312908"/>
    </source>
</evidence>
<name>A0ABU7U3E8_9PROT</name>
<protein>
    <recommendedName>
        <fullName evidence="4">Polysaccharide deacetylase</fullName>
    </recommendedName>
</protein>
<dbReference type="SUPFAM" id="SSF88713">
    <property type="entry name" value="Glycoside hydrolase/deacetylase"/>
    <property type="match status" value="1"/>
</dbReference>
<evidence type="ECO:0008006" key="4">
    <source>
        <dbReference type="Google" id="ProtNLM"/>
    </source>
</evidence>
<reference evidence="2 3" key="1">
    <citation type="submission" date="2023-10" db="EMBL/GenBank/DDBJ databases">
        <title>Sorlinia euscelidii gen. nov., sp. nov., an acetic acid bacteria isolated from the gut of Euscelidius variegatus emitter.</title>
        <authorList>
            <person name="Michoud G."/>
            <person name="Marasco R."/>
            <person name="Seferji K."/>
            <person name="Gonella E."/>
            <person name="Garuglieri E."/>
            <person name="Alma A."/>
            <person name="Mapelli F."/>
            <person name="Borin S."/>
            <person name="Daffonchio D."/>
            <person name="Crotti E."/>
        </authorList>
    </citation>
    <scope>NUCLEOTIDE SEQUENCE [LARGE SCALE GENOMIC DNA]</scope>
    <source>
        <strain evidence="2 3">EV16P</strain>
    </source>
</reference>
<evidence type="ECO:0000313" key="2">
    <source>
        <dbReference type="EMBL" id="MEE8658110.1"/>
    </source>
</evidence>
<accession>A0ABU7U3E8</accession>
<dbReference type="InterPro" id="IPR011330">
    <property type="entry name" value="Glyco_hydro/deAcase_b/a-brl"/>
</dbReference>
<organism evidence="2 3">
    <name type="scientific">Sorlinia euscelidii</name>
    <dbReference type="NCBI Taxonomy" id="3081148"/>
    <lineage>
        <taxon>Bacteria</taxon>
        <taxon>Pseudomonadati</taxon>
        <taxon>Pseudomonadota</taxon>
        <taxon>Alphaproteobacteria</taxon>
        <taxon>Acetobacterales</taxon>
        <taxon>Acetobacteraceae</taxon>
        <taxon>Sorlinia</taxon>
    </lineage>
</organism>
<sequence>MPHIFLHGPVDILKNLDRFLRTATRLLASGGAARQARDNQEEKAMMPQDVQGRARDASRRGIYEIAALLLKQSPRVLRPVTALRNAMRCLGLGLWVGAASTVCAQTWEISDYKPIKQVVIDTNHHRYVAIRHFEKTGVSSYLLVDPQTLKTSIQPASNFDIAKNQDDVLKSSIYARALARTTAPPFPIQNQGLTHAFHSAPHVAYLTIDMCPSSHAFNKDFYERLIAFGAKHHLPMTIDVSGLWIVRHGEEYSWLKKAIAAGQLNVTWVNHAYLHRYLRDAPLERNFLLIPGTDVDSEILEVEKLLIADNQTPSIFFRYPGLVSDPYVVTRTRELGVIPWARMPGSPRDSRSETAVSSLCTRMVMNRRALNF</sequence>
<keyword evidence="3" id="KW-1185">Reference proteome</keyword>
<dbReference type="EMBL" id="JAWJZY010000001">
    <property type="protein sequence ID" value="MEE8658110.1"/>
    <property type="molecule type" value="Genomic_DNA"/>
</dbReference>
<gene>
    <name evidence="2" type="ORF">DOFOFD_03665</name>
</gene>
<comment type="caution">
    <text evidence="2">The sequence shown here is derived from an EMBL/GenBank/DDBJ whole genome shotgun (WGS) entry which is preliminary data.</text>
</comment>